<feature type="transmembrane region" description="Helical" evidence="1">
    <location>
        <begin position="38"/>
        <end position="58"/>
    </location>
</feature>
<feature type="transmembrane region" description="Helical" evidence="1">
    <location>
        <begin position="143"/>
        <end position="162"/>
    </location>
</feature>
<dbReference type="AlphaFoldDB" id="A0A2A5R0I2"/>
<accession>A0A2A5R0I2</accession>
<proteinExistence type="predicted"/>
<feature type="transmembrane region" description="Helical" evidence="1">
    <location>
        <begin position="103"/>
        <end position="123"/>
    </location>
</feature>
<reference evidence="3 4" key="1">
    <citation type="submission" date="2017-09" db="EMBL/GenBank/DDBJ databases">
        <title>Genome sequences of Natrinema ejinorence JCM 13890T.</title>
        <authorList>
            <person name="Roh S.W."/>
            <person name="Kim Y.B."/>
            <person name="Kim J.Y."/>
        </authorList>
    </citation>
    <scope>NUCLEOTIDE SEQUENCE [LARGE SCALE GENOMIC DNA]</scope>
    <source>
        <strain evidence="3 4">JCM 13890</strain>
    </source>
</reference>
<dbReference type="OrthoDB" id="177593at2157"/>
<dbReference type="RefSeq" id="WP_097379086.1">
    <property type="nucleotide sequence ID" value="NZ_NXNI01000001.1"/>
</dbReference>
<dbReference type="Pfam" id="PF26268">
    <property type="entry name" value="DUF8071"/>
    <property type="match status" value="1"/>
</dbReference>
<feature type="domain" description="DUF8071" evidence="2">
    <location>
        <begin position="27"/>
        <end position="168"/>
    </location>
</feature>
<keyword evidence="1" id="KW-0812">Transmembrane</keyword>
<keyword evidence="1" id="KW-0472">Membrane</keyword>
<evidence type="ECO:0000256" key="1">
    <source>
        <dbReference type="SAM" id="Phobius"/>
    </source>
</evidence>
<dbReference type="Proteomes" id="UP000219689">
    <property type="component" value="Unassembled WGS sequence"/>
</dbReference>
<name>A0A2A5R0I2_9EURY</name>
<keyword evidence="1" id="KW-1133">Transmembrane helix</keyword>
<keyword evidence="4" id="KW-1185">Reference proteome</keyword>
<protein>
    <recommendedName>
        <fullName evidence="2">DUF8071 domain-containing protein</fullName>
    </recommendedName>
</protein>
<organism evidence="3 4">
    <name type="scientific">Natrinema ejinorense</name>
    <dbReference type="NCBI Taxonomy" id="373386"/>
    <lineage>
        <taxon>Archaea</taxon>
        <taxon>Methanobacteriati</taxon>
        <taxon>Methanobacteriota</taxon>
        <taxon>Stenosarchaea group</taxon>
        <taxon>Halobacteria</taxon>
        <taxon>Halobacteriales</taxon>
        <taxon>Natrialbaceae</taxon>
        <taxon>Natrinema</taxon>
    </lineage>
</organism>
<comment type="caution">
    <text evidence="3">The sequence shown here is derived from an EMBL/GenBank/DDBJ whole genome shotgun (WGS) entry which is preliminary data.</text>
</comment>
<evidence type="ECO:0000313" key="4">
    <source>
        <dbReference type="Proteomes" id="UP000219689"/>
    </source>
</evidence>
<feature type="transmembrane region" description="Helical" evidence="1">
    <location>
        <begin position="78"/>
        <end position="96"/>
    </location>
</feature>
<evidence type="ECO:0000313" key="3">
    <source>
        <dbReference type="EMBL" id="PCR92628.1"/>
    </source>
</evidence>
<dbReference type="EMBL" id="NXNI01000001">
    <property type="protein sequence ID" value="PCR92628.1"/>
    <property type="molecule type" value="Genomic_DNA"/>
</dbReference>
<dbReference type="InterPro" id="IPR058384">
    <property type="entry name" value="DUF8071"/>
</dbReference>
<sequence>MSSNDSRRRKLRESGRSLVSTVLSWLVGNRPARSMATVFLAAVLGLAVAVGVGTTIGSDRIAALVVETWTGTEFHVEVVVATSLLVGVGALGAAVTSGFLPTFALVASVPFGVGLARYGTVYAVEQFTMVVSLPEAIADGTGAALVVGLPLAVLGYLVGASLRRIAGSTRGRSGPRFRPG</sequence>
<evidence type="ECO:0000259" key="2">
    <source>
        <dbReference type="Pfam" id="PF26268"/>
    </source>
</evidence>
<gene>
    <name evidence="3" type="ORF">CP557_06060</name>
</gene>